<proteinExistence type="predicted"/>
<dbReference type="SUPFAM" id="SSF54631">
    <property type="entry name" value="CBS-domain pair"/>
    <property type="match status" value="1"/>
</dbReference>
<evidence type="ECO:0000259" key="2">
    <source>
        <dbReference type="PROSITE" id="PS51371"/>
    </source>
</evidence>
<protein>
    <recommendedName>
        <fullName evidence="2">CBS domain-containing protein</fullName>
    </recommendedName>
</protein>
<keyword evidence="4" id="KW-1185">Reference proteome</keyword>
<name>A0A1D8IPA9_9GAMM</name>
<organism evidence="3 4">
    <name type="scientific">Acidihalobacter yilgarnensis</name>
    <dbReference type="NCBI Taxonomy" id="2819280"/>
    <lineage>
        <taxon>Bacteria</taxon>
        <taxon>Pseudomonadati</taxon>
        <taxon>Pseudomonadota</taxon>
        <taxon>Gammaproteobacteria</taxon>
        <taxon>Chromatiales</taxon>
        <taxon>Ectothiorhodospiraceae</taxon>
        <taxon>Acidihalobacter</taxon>
    </lineage>
</organism>
<feature type="domain" description="CBS" evidence="2">
    <location>
        <begin position="113"/>
        <end position="180"/>
    </location>
</feature>
<dbReference type="InterPro" id="IPR046342">
    <property type="entry name" value="CBS_dom_sf"/>
</dbReference>
<evidence type="ECO:0000256" key="1">
    <source>
        <dbReference type="PROSITE-ProRule" id="PRU00703"/>
    </source>
</evidence>
<dbReference type="PROSITE" id="PS51371">
    <property type="entry name" value="CBS"/>
    <property type="match status" value="2"/>
</dbReference>
<evidence type="ECO:0000313" key="4">
    <source>
        <dbReference type="Proteomes" id="UP000095401"/>
    </source>
</evidence>
<dbReference type="EMBL" id="CP017415">
    <property type="protein sequence ID" value="AOU98302.1"/>
    <property type="molecule type" value="Genomic_DNA"/>
</dbReference>
<dbReference type="Gene3D" id="3.10.580.10">
    <property type="entry name" value="CBS-domain"/>
    <property type="match status" value="1"/>
</dbReference>
<reference evidence="4" key="1">
    <citation type="submission" date="2016-09" db="EMBL/GenBank/DDBJ databases">
        <title>Acidihalobacter prosperus F5.</title>
        <authorList>
            <person name="Khaleque H.N."/>
            <person name="Ramsay J.P."/>
            <person name="Kaksonen A.H."/>
            <person name="Boxall N.J."/>
            <person name="Watkin E.L.J."/>
        </authorList>
    </citation>
    <scope>NUCLEOTIDE SEQUENCE [LARGE SCALE GENOMIC DNA]</scope>
    <source>
        <strain evidence="4">F5</strain>
    </source>
</reference>
<accession>A0A1D8IPA9</accession>
<evidence type="ECO:0000313" key="3">
    <source>
        <dbReference type="EMBL" id="AOU98302.1"/>
    </source>
</evidence>
<dbReference type="Proteomes" id="UP000095401">
    <property type="component" value="Chromosome"/>
</dbReference>
<dbReference type="KEGG" id="aprs:BI364_10325"/>
<gene>
    <name evidence="3" type="ORF">BI364_10325</name>
</gene>
<sequence length="195" mass="21768">MPSLRLNLHPLQPATRVEQKHSDHPQHIRGESPAIDVMTDLQHVRAVTTITGASLSNAHQRMIHTGVRLLFVLDREGCVAGLISARDLMGEQPMLAAVREHLSYDQLHVEHIMTPASAIQVLDFTEVLRAQVSDVIQTLREHDRQHALVVEYHTDGEQRIRGIFSLSQISRLLGIPLSPSGIAQNVAELDHILNH</sequence>
<keyword evidence="1" id="KW-0129">CBS domain</keyword>
<feature type="domain" description="CBS" evidence="2">
    <location>
        <begin position="38"/>
        <end position="103"/>
    </location>
</feature>
<dbReference type="InterPro" id="IPR000644">
    <property type="entry name" value="CBS_dom"/>
</dbReference>
<dbReference type="Pfam" id="PF00571">
    <property type="entry name" value="CBS"/>
    <property type="match status" value="2"/>
</dbReference>
<dbReference type="AlphaFoldDB" id="A0A1D8IPA9"/>